<evidence type="ECO:0000256" key="6">
    <source>
        <dbReference type="ARBA" id="ARBA00047942"/>
    </source>
</evidence>
<dbReference type="AlphaFoldDB" id="A0A5M4B9K1"/>
<dbReference type="InterPro" id="IPR023095">
    <property type="entry name" value="Ade_MeTrfase_dom_2"/>
</dbReference>
<dbReference type="PIRSF" id="PIRSF000398">
    <property type="entry name" value="M_m6A_EcoRV"/>
    <property type="match status" value="1"/>
</dbReference>
<protein>
    <recommendedName>
        <fullName evidence="2">site-specific DNA-methyltransferase (adenine-specific)</fullName>
        <ecNumber evidence="2">2.1.1.72</ecNumber>
    </recommendedName>
</protein>
<keyword evidence="8" id="KW-0540">Nuclease</keyword>
<feature type="binding site" evidence="7">
    <location>
        <position position="98"/>
    </location>
    <ligand>
        <name>S-adenosyl-L-methionine</name>
        <dbReference type="ChEBI" id="CHEBI:59789"/>
    </ligand>
</feature>
<dbReference type="EMBL" id="BLBC01000007">
    <property type="protein sequence ID" value="GET45962.1"/>
    <property type="molecule type" value="Genomic_DNA"/>
</dbReference>
<dbReference type="RefSeq" id="WP_227977410.1">
    <property type="nucleotide sequence ID" value="NZ_BLBC01000007.1"/>
</dbReference>
<dbReference type="NCBIfam" id="TIGR00571">
    <property type="entry name" value="dam"/>
    <property type="match status" value="1"/>
</dbReference>
<dbReference type="EC" id="2.1.1.72" evidence="2"/>
<dbReference type="GO" id="GO:0032259">
    <property type="term" value="P:methylation"/>
    <property type="evidence" value="ECO:0007669"/>
    <property type="project" value="UniProtKB-KW"/>
</dbReference>
<organism evidence="8 9">
    <name type="scientific">Capnocytophaga felis</name>
    <dbReference type="NCBI Taxonomy" id="2267611"/>
    <lineage>
        <taxon>Bacteria</taxon>
        <taxon>Pseudomonadati</taxon>
        <taxon>Bacteroidota</taxon>
        <taxon>Flavobacteriia</taxon>
        <taxon>Flavobacteriales</taxon>
        <taxon>Flavobacteriaceae</taxon>
        <taxon>Capnocytophaga</taxon>
    </lineage>
</organism>
<gene>
    <name evidence="8" type="ORF">RCZ01_12640</name>
</gene>
<evidence type="ECO:0000256" key="7">
    <source>
        <dbReference type="PIRSR" id="PIRSR000398-1"/>
    </source>
</evidence>
<evidence type="ECO:0000256" key="5">
    <source>
        <dbReference type="ARBA" id="ARBA00022691"/>
    </source>
</evidence>
<dbReference type="PANTHER" id="PTHR30481:SF3">
    <property type="entry name" value="DNA ADENINE METHYLASE"/>
    <property type="match status" value="1"/>
</dbReference>
<evidence type="ECO:0000256" key="3">
    <source>
        <dbReference type="ARBA" id="ARBA00022603"/>
    </source>
</evidence>
<keyword evidence="9" id="KW-1185">Reference proteome</keyword>
<reference evidence="9" key="1">
    <citation type="journal article" date="2020" name="Int. J. Syst. Evol. Microbiol.">
        <title>Capnocytophaga felis sp. nov. isolated from the feline oral cavity.</title>
        <authorList>
            <person name="Suzuki M."/>
            <person name="Umeda K."/>
            <person name="Kimura M."/>
            <person name="Imaoka K."/>
            <person name="Morikawa S."/>
            <person name="Maeda K."/>
        </authorList>
    </citation>
    <scope>NUCLEOTIDE SEQUENCE [LARGE SCALE GENOMIC DNA]</scope>
    <source>
        <strain evidence="9">KC07070</strain>
    </source>
</reference>
<evidence type="ECO:0000313" key="9">
    <source>
        <dbReference type="Proteomes" id="UP000398217"/>
    </source>
</evidence>
<comment type="catalytic activity">
    <reaction evidence="6">
        <text>a 2'-deoxyadenosine in DNA + S-adenosyl-L-methionine = an N(6)-methyl-2'-deoxyadenosine in DNA + S-adenosyl-L-homocysteine + H(+)</text>
        <dbReference type="Rhea" id="RHEA:15197"/>
        <dbReference type="Rhea" id="RHEA-COMP:12418"/>
        <dbReference type="Rhea" id="RHEA-COMP:12419"/>
        <dbReference type="ChEBI" id="CHEBI:15378"/>
        <dbReference type="ChEBI" id="CHEBI:57856"/>
        <dbReference type="ChEBI" id="CHEBI:59789"/>
        <dbReference type="ChEBI" id="CHEBI:90615"/>
        <dbReference type="ChEBI" id="CHEBI:90616"/>
        <dbReference type="EC" id="2.1.1.72"/>
    </reaction>
</comment>
<accession>A0A5M4B9K1</accession>
<comment type="similarity">
    <text evidence="1">Belongs to the N(4)/N(6)-methyltransferase family.</text>
</comment>
<dbReference type="InterPro" id="IPR012263">
    <property type="entry name" value="M_m6A_EcoRV"/>
</dbReference>
<dbReference type="InterPro" id="IPR012327">
    <property type="entry name" value="MeTrfase_D12"/>
</dbReference>
<feature type="binding site" evidence="7">
    <location>
        <position position="234"/>
    </location>
    <ligand>
        <name>S-adenosyl-L-methionine</name>
        <dbReference type="ChEBI" id="CHEBI:59789"/>
    </ligand>
</feature>
<dbReference type="GO" id="GO:0009307">
    <property type="term" value="P:DNA restriction-modification system"/>
    <property type="evidence" value="ECO:0007669"/>
    <property type="project" value="InterPro"/>
</dbReference>
<feature type="binding site" evidence="7">
    <location>
        <position position="48"/>
    </location>
    <ligand>
        <name>S-adenosyl-L-methionine</name>
        <dbReference type="ChEBI" id="CHEBI:59789"/>
    </ligand>
</feature>
<name>A0A5M4B9K1_9FLAO</name>
<dbReference type="Proteomes" id="UP000398217">
    <property type="component" value="Unassembled WGS sequence"/>
</dbReference>
<dbReference type="InterPro" id="IPR029063">
    <property type="entry name" value="SAM-dependent_MTases_sf"/>
</dbReference>
<evidence type="ECO:0000256" key="1">
    <source>
        <dbReference type="ARBA" id="ARBA00006594"/>
    </source>
</evidence>
<evidence type="ECO:0000256" key="4">
    <source>
        <dbReference type="ARBA" id="ARBA00022679"/>
    </source>
</evidence>
<dbReference type="Gene3D" id="1.10.1020.10">
    <property type="entry name" value="Adenine-specific Methyltransferase, Domain 2"/>
    <property type="match status" value="1"/>
</dbReference>
<keyword evidence="8" id="KW-0378">Hydrolase</keyword>
<sequence>MKNILLDIGTNSTGWALVDKTKSKIESLGAFINGKNTAKPFLKWAGGKTQLISEIERNLPSKLVQGNFTYIEPFVGSGAVLFWMLNNFPNLKKAVINDINQDLINTYKTIASNPNELISILEILQSEYHDLDGNDEKKKQYYYDKRALYNTRKEEKTSQSALFIFLNRTCFNGLYRVNRKNEFNVPMGSYKKPTICDTENLLAVSEALQKVEILCGDFEQTLPYAEENTLFYFDPPYKPLSETSSFNSYAKDEFNDEEQIRLRDFCSKLDKLNYHWILSNSDVKGKNAEDNFFDDLYAEFSIQRVNAKRSINANPKKRGLLTELLITNQITPEYANTL</sequence>
<dbReference type="GO" id="GO:0006298">
    <property type="term" value="P:mismatch repair"/>
    <property type="evidence" value="ECO:0007669"/>
    <property type="project" value="TreeGrafter"/>
</dbReference>
<dbReference type="GO" id="GO:0009007">
    <property type="term" value="F:site-specific DNA-methyltransferase (adenine-specific) activity"/>
    <property type="evidence" value="ECO:0007669"/>
    <property type="project" value="UniProtKB-EC"/>
</dbReference>
<dbReference type="Pfam" id="PF02086">
    <property type="entry name" value="MethyltransfD12"/>
    <property type="match status" value="1"/>
</dbReference>
<dbReference type="PANTHER" id="PTHR30481">
    <property type="entry name" value="DNA ADENINE METHYLASE"/>
    <property type="match status" value="1"/>
</dbReference>
<dbReference type="GO" id="GO:1904047">
    <property type="term" value="F:S-adenosyl-L-methionine binding"/>
    <property type="evidence" value="ECO:0007669"/>
    <property type="project" value="TreeGrafter"/>
</dbReference>
<keyword evidence="5" id="KW-0949">S-adenosyl-L-methionine</keyword>
<feature type="binding site" evidence="7">
    <location>
        <position position="44"/>
    </location>
    <ligand>
        <name>S-adenosyl-L-methionine</name>
        <dbReference type="ChEBI" id="CHEBI:59789"/>
    </ligand>
</feature>
<keyword evidence="4" id="KW-0808">Transferase</keyword>
<keyword evidence="8" id="KW-0255">Endonuclease</keyword>
<dbReference type="Gene3D" id="3.40.50.150">
    <property type="entry name" value="Vaccinia Virus protein VP39"/>
    <property type="match status" value="1"/>
</dbReference>
<evidence type="ECO:0000313" key="8">
    <source>
        <dbReference type="EMBL" id="GET45962.1"/>
    </source>
</evidence>
<proteinExistence type="inferred from homology"/>
<dbReference type="SUPFAM" id="SSF53335">
    <property type="entry name" value="S-adenosyl-L-methionine-dependent methyltransferases"/>
    <property type="match status" value="1"/>
</dbReference>
<dbReference type="GO" id="GO:0004519">
    <property type="term" value="F:endonuclease activity"/>
    <property type="evidence" value="ECO:0007669"/>
    <property type="project" value="UniProtKB-KW"/>
</dbReference>
<dbReference type="GO" id="GO:0043565">
    <property type="term" value="F:sequence-specific DNA binding"/>
    <property type="evidence" value="ECO:0007669"/>
    <property type="project" value="TreeGrafter"/>
</dbReference>
<dbReference type="PRINTS" id="PR00505">
    <property type="entry name" value="D12N6MTFRASE"/>
</dbReference>
<keyword evidence="3" id="KW-0489">Methyltransferase</keyword>
<evidence type="ECO:0000256" key="2">
    <source>
        <dbReference type="ARBA" id="ARBA00011900"/>
    </source>
</evidence>
<comment type="caution">
    <text evidence="8">The sequence shown here is derived from an EMBL/GenBank/DDBJ whole genome shotgun (WGS) entry which is preliminary data.</text>
</comment>